<dbReference type="EMBL" id="FUKJ01000190">
    <property type="protein sequence ID" value="SJM92419.1"/>
    <property type="molecule type" value="Genomic_DNA"/>
</dbReference>
<protein>
    <recommendedName>
        <fullName evidence="3">Toxin</fullName>
    </recommendedName>
</protein>
<dbReference type="OrthoDB" id="9814045at2"/>
<accession>A0A1R4H883</accession>
<dbReference type="Proteomes" id="UP000195442">
    <property type="component" value="Unassembled WGS sequence"/>
</dbReference>
<evidence type="ECO:0008006" key="3">
    <source>
        <dbReference type="Google" id="ProtNLM"/>
    </source>
</evidence>
<proteinExistence type="predicted"/>
<name>A0A1R4H883_9GAMM</name>
<evidence type="ECO:0000313" key="2">
    <source>
        <dbReference type="Proteomes" id="UP000195442"/>
    </source>
</evidence>
<evidence type="ECO:0000313" key="1">
    <source>
        <dbReference type="EMBL" id="SJM92419.1"/>
    </source>
</evidence>
<dbReference type="AlphaFoldDB" id="A0A1R4H883"/>
<reference evidence="2" key="1">
    <citation type="submission" date="2017-02" db="EMBL/GenBank/DDBJ databases">
        <authorList>
            <person name="Daims H."/>
        </authorList>
    </citation>
    <scope>NUCLEOTIDE SEQUENCE [LARGE SCALE GENOMIC DNA]</scope>
</reference>
<keyword evidence="2" id="KW-1185">Reference proteome</keyword>
<sequence length="94" mass="11268">MYFEWDEAKNKLLDTNRGVCFEDVLIAISEKRLLDVLPHHNLAKYPNQKLFIIQIRDYVYYVPFIENEVSIFLKNIIPSRKYQKKYSGSTKHDN</sequence>
<dbReference type="RefSeq" id="WP_087146952.1">
    <property type="nucleotide sequence ID" value="NZ_FUKJ01000190.1"/>
</dbReference>
<organism evidence="1 2">
    <name type="scientific">Crenothrix polyspora</name>
    <dbReference type="NCBI Taxonomy" id="360316"/>
    <lineage>
        <taxon>Bacteria</taxon>
        <taxon>Pseudomonadati</taxon>
        <taxon>Pseudomonadota</taxon>
        <taxon>Gammaproteobacteria</taxon>
        <taxon>Methylococcales</taxon>
        <taxon>Crenotrichaceae</taxon>
        <taxon>Crenothrix</taxon>
    </lineage>
</organism>
<gene>
    <name evidence="1" type="ORF">CRENPOLYSF2_270027</name>
</gene>